<proteinExistence type="predicted"/>
<dbReference type="PANTHER" id="PTHR31569:SF4">
    <property type="entry name" value="SWIM-TYPE DOMAIN-CONTAINING PROTEIN"/>
    <property type="match status" value="1"/>
</dbReference>
<accession>A0A814PJZ0</accession>
<sequence>MNPPLFRDQIFDNFDDFLQVFKDFSKESFTLWTTYSSAKRDDDQNLKYVHFKCVHYRKPDELTSKSAGIRPKQSYIAPLGCLAEIRVNYVISGNLKNKYQIVKCNLQHERLNSESNLKEKAHELSHDDFVKHPSNRRLNKEEEDEINNKFDTGSDAKLIAQFMSKKTGKWLTIRDIWNVRTKYLTNQKNQNCENYPLKQFEQAMIKQTYRNR</sequence>
<comment type="caution">
    <text evidence="1">The sequence shown here is derived from an EMBL/GenBank/DDBJ whole genome shotgun (WGS) entry which is preliminary data.</text>
</comment>
<evidence type="ECO:0000313" key="2">
    <source>
        <dbReference type="Proteomes" id="UP000663879"/>
    </source>
</evidence>
<dbReference type="InterPro" id="IPR052579">
    <property type="entry name" value="Zinc_finger_SWIM"/>
</dbReference>
<protein>
    <submittedName>
        <fullName evidence="1">Uncharacterized protein</fullName>
    </submittedName>
</protein>
<organism evidence="1 2">
    <name type="scientific">Brachionus calyciflorus</name>
    <dbReference type="NCBI Taxonomy" id="104777"/>
    <lineage>
        <taxon>Eukaryota</taxon>
        <taxon>Metazoa</taxon>
        <taxon>Spiralia</taxon>
        <taxon>Gnathifera</taxon>
        <taxon>Rotifera</taxon>
        <taxon>Eurotatoria</taxon>
        <taxon>Monogononta</taxon>
        <taxon>Pseudotrocha</taxon>
        <taxon>Ploima</taxon>
        <taxon>Brachionidae</taxon>
        <taxon>Brachionus</taxon>
    </lineage>
</organism>
<dbReference type="OrthoDB" id="37886at2759"/>
<name>A0A814PJZ0_9BILA</name>
<dbReference type="Proteomes" id="UP000663879">
    <property type="component" value="Unassembled WGS sequence"/>
</dbReference>
<dbReference type="EMBL" id="CAJNOC010007914">
    <property type="protein sequence ID" value="CAF1107054.1"/>
    <property type="molecule type" value="Genomic_DNA"/>
</dbReference>
<dbReference type="AlphaFoldDB" id="A0A814PJZ0"/>
<dbReference type="PANTHER" id="PTHR31569">
    <property type="entry name" value="SWIM-TYPE DOMAIN-CONTAINING PROTEIN"/>
    <property type="match status" value="1"/>
</dbReference>
<evidence type="ECO:0000313" key="1">
    <source>
        <dbReference type="EMBL" id="CAF1107054.1"/>
    </source>
</evidence>
<keyword evidence="2" id="KW-1185">Reference proteome</keyword>
<reference evidence="1" key="1">
    <citation type="submission" date="2021-02" db="EMBL/GenBank/DDBJ databases">
        <authorList>
            <person name="Nowell W R."/>
        </authorList>
    </citation>
    <scope>NUCLEOTIDE SEQUENCE</scope>
    <source>
        <strain evidence="1">Ploen Becks lab</strain>
    </source>
</reference>
<gene>
    <name evidence="1" type="ORF">OXX778_LOCUS21441</name>
</gene>